<dbReference type="InterPro" id="IPR023232">
    <property type="entry name" value="Glyco_hydro_2_AS"/>
</dbReference>
<dbReference type="GO" id="GO:0009341">
    <property type="term" value="C:beta-galactosidase complex"/>
    <property type="evidence" value="ECO:0007669"/>
    <property type="project" value="TreeGrafter"/>
</dbReference>
<keyword evidence="4 9" id="KW-0378">Hydrolase</keyword>
<dbReference type="InterPro" id="IPR006104">
    <property type="entry name" value="Glyco_hydro_2_N"/>
</dbReference>
<dbReference type="Pfam" id="PF02836">
    <property type="entry name" value="Glyco_hydro_2_C"/>
    <property type="match status" value="1"/>
</dbReference>
<dbReference type="PRINTS" id="PR00132">
    <property type="entry name" value="GLHYDRLASE2"/>
</dbReference>
<dbReference type="OrthoDB" id="9762066at2"/>
<dbReference type="Gene3D" id="3.20.20.80">
    <property type="entry name" value="Glycosidases"/>
    <property type="match status" value="1"/>
</dbReference>
<evidence type="ECO:0000256" key="3">
    <source>
        <dbReference type="ARBA" id="ARBA00012756"/>
    </source>
</evidence>
<dbReference type="Gene3D" id="2.60.40.10">
    <property type="entry name" value="Immunoglobulins"/>
    <property type="match status" value="1"/>
</dbReference>
<gene>
    <name evidence="9" type="ORF">HMPREF0501_01458</name>
</gene>
<protein>
    <recommendedName>
        <fullName evidence="3">beta-galactosidase</fullName>
        <ecNumber evidence="3">3.2.1.23</ecNumber>
    </recommendedName>
</protein>
<dbReference type="EMBL" id="GG698806">
    <property type="protein sequence ID" value="EEU29664.1"/>
    <property type="molecule type" value="Genomic_DNA"/>
</dbReference>
<comment type="similarity">
    <text evidence="2">Belongs to the glycosyl hydrolase 2 family.</text>
</comment>
<dbReference type="PANTHER" id="PTHR46323">
    <property type="entry name" value="BETA-GALACTOSIDASE"/>
    <property type="match status" value="1"/>
</dbReference>
<proteinExistence type="inferred from homology"/>
<dbReference type="InterPro" id="IPR006102">
    <property type="entry name" value="Ig-like_GH2"/>
</dbReference>
<feature type="domain" description="Glycoside hydrolase family 2 immunoglobulin-like beta-sandwich" evidence="6">
    <location>
        <begin position="228"/>
        <end position="330"/>
    </location>
</feature>
<reference evidence="9 10" key="1">
    <citation type="submission" date="2009-06" db="EMBL/GenBank/DDBJ databases">
        <title>The Genome Sequence of Lactobacillus coleohominis strain 101-4-CHN.</title>
        <authorList>
            <consortium name="The Broad Institute Genome Sequencing Platform"/>
            <person name="Ward D."/>
            <person name="Young S.K."/>
            <person name="Zeng Q."/>
            <person name="Koehrsen M."/>
            <person name="Alvarado L."/>
            <person name="Berlin A."/>
            <person name="Borenstein D."/>
            <person name="Chen Z."/>
            <person name="Engels R."/>
            <person name="Freedman E."/>
            <person name="Gellesch M."/>
            <person name="Goldberg J."/>
            <person name="Griggs A."/>
            <person name="Gujja S."/>
            <person name="Heiman D."/>
            <person name="Hepburn T."/>
            <person name="Howarth C."/>
            <person name="Jen D."/>
            <person name="Larson L."/>
            <person name="Lewis B."/>
            <person name="Mehta T."/>
            <person name="Park D."/>
            <person name="Pearson M."/>
            <person name="Roberts A."/>
            <person name="Saif S."/>
            <person name="Shea T."/>
            <person name="Shenoy N."/>
            <person name="Sisk P."/>
            <person name="Stolte C."/>
            <person name="Sykes S."/>
            <person name="Walk T."/>
            <person name="White J."/>
            <person name="Yandava C."/>
            <person name="Liu Y."/>
            <person name="Xu Q."/>
            <person name="Lander E."/>
            <person name="Nusbaum C."/>
            <person name="Galagan J."/>
            <person name="Birren B."/>
        </authorList>
    </citation>
    <scope>NUCLEOTIDE SEQUENCE [LARGE SCALE GENOMIC DNA]</scope>
    <source>
        <strain evidence="9 10">101-4-CHN</strain>
    </source>
</reference>
<feature type="domain" description="Glycosyl hydrolases family 2 sugar binding" evidence="8">
    <location>
        <begin position="43"/>
        <end position="226"/>
    </location>
</feature>
<evidence type="ECO:0000256" key="1">
    <source>
        <dbReference type="ARBA" id="ARBA00001412"/>
    </source>
</evidence>
<organism evidence="9 10">
    <name type="scientific">Limosilactobacillus coleohominis 101-4-CHN</name>
    <dbReference type="NCBI Taxonomy" id="575594"/>
    <lineage>
        <taxon>Bacteria</taxon>
        <taxon>Bacillati</taxon>
        <taxon>Bacillota</taxon>
        <taxon>Bacilli</taxon>
        <taxon>Lactobacillales</taxon>
        <taxon>Lactobacillaceae</taxon>
        <taxon>Limosilactobacillus</taxon>
    </lineage>
</organism>
<dbReference type="Pfam" id="PF00703">
    <property type="entry name" value="Glyco_hydro_2"/>
    <property type="match status" value="1"/>
</dbReference>
<dbReference type="EC" id="3.2.1.23" evidence="3"/>
<dbReference type="SUPFAM" id="SSF49303">
    <property type="entry name" value="beta-Galactosidase/glucuronidase domain"/>
    <property type="match status" value="1"/>
</dbReference>
<dbReference type="Gene3D" id="2.60.120.260">
    <property type="entry name" value="Galactose-binding domain-like"/>
    <property type="match status" value="1"/>
</dbReference>
<evidence type="ECO:0000313" key="10">
    <source>
        <dbReference type="Proteomes" id="UP000003987"/>
    </source>
</evidence>
<dbReference type="InterPro" id="IPR050347">
    <property type="entry name" value="Bact_Beta-galactosidase"/>
</dbReference>
<evidence type="ECO:0000259" key="8">
    <source>
        <dbReference type="Pfam" id="PF02837"/>
    </source>
</evidence>
<dbReference type="PANTHER" id="PTHR46323:SF2">
    <property type="entry name" value="BETA-GALACTOSIDASE"/>
    <property type="match status" value="1"/>
</dbReference>
<dbReference type="eggNOG" id="COG3250">
    <property type="taxonomic scope" value="Bacteria"/>
</dbReference>
<evidence type="ECO:0000313" key="9">
    <source>
        <dbReference type="EMBL" id="EEU29664.1"/>
    </source>
</evidence>
<dbReference type="PROSITE" id="PS00608">
    <property type="entry name" value="GLYCOSYL_HYDROL_F2_2"/>
    <property type="match status" value="1"/>
</dbReference>
<evidence type="ECO:0000256" key="4">
    <source>
        <dbReference type="ARBA" id="ARBA00022801"/>
    </source>
</evidence>
<sequence length="627" mass="72591">MHAQLEWLDDPRVFRVNQIAAHSDHDWYQNYRQLANQKSSFYQSLNGRWRFTFAKTPQDQPQDFMQPDYDDHDWDWIQVPSMIELAGYAQNQYINTLYPWEGHHFRRPPFTNGQEIVHGQFSAADDNSVGCYRTHFDLQPGLQGHHVRVQFAGVERAMYVWLNGQFVGYAEDSFTPSEFDLTPFLREENNVLAVAVFKHSTASYLEDQDMFRFSGIFRNVTLQAVPDTHVEDLLIKPTVNDDYTSGQLLVNLKMAGTMAGTVSITAQDQSGQTILRTDQSVAETLTIQSGTIPEVHLWANQDPYLYRLEIVVHDPAGQLLEVIPYQFGFRRVEIDADHVLKLNGQRLIINGVNRHEWNCRTGRCITLADMKQDITTFRENNINAVRTCHYSDQIPWYYLCDQNGIYMMAENNLESHGTWQKMGAVEPSYNVPGSVPEWRDVVLDRARTNYETFKNHPSILFWSLGNESYAGDNIAAMQQFYKQHDDTRLVHYEGVCQNPEYRDRISDFESRMYLPPKDVEEYLKNNPDKPFMECEYMHSMGNSVGGMQAYVDLIKKYPVYCGGFIWDFIDQAIQVTDPVTGQLAMRYGGDFDDRHTDADFSGDGLMFANRVPKPAMQEVKYYYGQLK</sequence>
<dbReference type="InterPro" id="IPR017853">
    <property type="entry name" value="GH"/>
</dbReference>
<keyword evidence="10" id="KW-1185">Reference proteome</keyword>
<dbReference type="SUPFAM" id="SSF51445">
    <property type="entry name" value="(Trans)glycosidases"/>
    <property type="match status" value="1"/>
</dbReference>
<dbReference type="InterPro" id="IPR006103">
    <property type="entry name" value="Glyco_hydro_2_cat"/>
</dbReference>
<dbReference type="AlphaFoldDB" id="C7XXP4"/>
<dbReference type="InterPro" id="IPR008979">
    <property type="entry name" value="Galactose-bd-like_sf"/>
</dbReference>
<dbReference type="Pfam" id="PF02837">
    <property type="entry name" value="Glyco_hydro_2_N"/>
    <property type="match status" value="1"/>
</dbReference>
<dbReference type="InterPro" id="IPR036156">
    <property type="entry name" value="Beta-gal/glucu_dom_sf"/>
</dbReference>
<dbReference type="Proteomes" id="UP000003987">
    <property type="component" value="Unassembled WGS sequence"/>
</dbReference>
<dbReference type="GO" id="GO:0005990">
    <property type="term" value="P:lactose catabolic process"/>
    <property type="evidence" value="ECO:0007669"/>
    <property type="project" value="TreeGrafter"/>
</dbReference>
<evidence type="ECO:0000259" key="6">
    <source>
        <dbReference type="Pfam" id="PF00703"/>
    </source>
</evidence>
<evidence type="ECO:0000256" key="2">
    <source>
        <dbReference type="ARBA" id="ARBA00007401"/>
    </source>
</evidence>
<comment type="catalytic activity">
    <reaction evidence="1">
        <text>Hydrolysis of terminal non-reducing beta-D-galactose residues in beta-D-galactosides.</text>
        <dbReference type="EC" id="3.2.1.23"/>
    </reaction>
</comment>
<evidence type="ECO:0000259" key="7">
    <source>
        <dbReference type="Pfam" id="PF02836"/>
    </source>
</evidence>
<dbReference type="InterPro" id="IPR006101">
    <property type="entry name" value="Glyco_hydro_2"/>
</dbReference>
<name>C7XXP4_9LACO</name>
<evidence type="ECO:0000256" key="5">
    <source>
        <dbReference type="ARBA" id="ARBA00023295"/>
    </source>
</evidence>
<feature type="domain" description="Glycoside hydrolase family 2 catalytic" evidence="7">
    <location>
        <begin position="337"/>
        <end position="626"/>
    </location>
</feature>
<dbReference type="HOGENOM" id="CLU_002346_3_2_9"/>
<dbReference type="RefSeq" id="WP_006917397.1">
    <property type="nucleotide sequence ID" value="NZ_GG698806.1"/>
</dbReference>
<keyword evidence="5" id="KW-0326">Glycosidase</keyword>
<dbReference type="InterPro" id="IPR013783">
    <property type="entry name" value="Ig-like_fold"/>
</dbReference>
<dbReference type="STRING" id="575594.HMPREF0501_01458"/>
<dbReference type="SUPFAM" id="SSF49785">
    <property type="entry name" value="Galactose-binding domain-like"/>
    <property type="match status" value="1"/>
</dbReference>
<dbReference type="GO" id="GO:0004565">
    <property type="term" value="F:beta-galactosidase activity"/>
    <property type="evidence" value="ECO:0007669"/>
    <property type="project" value="UniProtKB-EC"/>
</dbReference>
<accession>C7XXP4</accession>